<accession>A0A1T4KM02</accession>
<evidence type="ECO:0000313" key="2">
    <source>
        <dbReference type="Proteomes" id="UP000190449"/>
    </source>
</evidence>
<dbReference type="PANTHER" id="PTHR34704:SF1">
    <property type="entry name" value="ATPASE"/>
    <property type="match status" value="1"/>
</dbReference>
<sequence>MVFGGVPYYYSLIDFKKSLAQNIDTMFFTKGGQLANEFNELYNALFSSADRYLKVVRLLASKPKGLTRDEILKASKMQGGFLTKILLNLERSDFIQGIAAFGKKKKGIIYRLTDFFSIFYFKFVEENRSQDSQFWTHSLNTPAINAWHGLTFETLCLMHSEQIKAKLGISGMLTSVSCFQNKNVQIDLIIDRADRMINLCEIKFSTAPYPISTKYADKIRSRMAEFQAETNTRKGIVNTFVTTYGILNANTSSLVNSEVMLDDLFK</sequence>
<name>A0A1T4KM02_9BACT</name>
<protein>
    <recommendedName>
        <fullName evidence="3">DUF234 domain-containing protein</fullName>
    </recommendedName>
</protein>
<dbReference type="PANTHER" id="PTHR34704">
    <property type="entry name" value="ATPASE"/>
    <property type="match status" value="1"/>
</dbReference>
<evidence type="ECO:0008006" key="3">
    <source>
        <dbReference type="Google" id="ProtNLM"/>
    </source>
</evidence>
<dbReference type="AlphaFoldDB" id="A0A1T4KM02"/>
<proteinExistence type="predicted"/>
<gene>
    <name evidence="1" type="ORF">SAMN02745108_00548</name>
</gene>
<dbReference type="Proteomes" id="UP000190449">
    <property type="component" value="Unassembled WGS sequence"/>
</dbReference>
<dbReference type="InterPro" id="IPR036390">
    <property type="entry name" value="WH_DNA-bd_sf"/>
</dbReference>
<organism evidence="1 2">
    <name type="scientific">Fibrobacter intestinalis</name>
    <dbReference type="NCBI Taxonomy" id="28122"/>
    <lineage>
        <taxon>Bacteria</taxon>
        <taxon>Pseudomonadati</taxon>
        <taxon>Fibrobacterota</taxon>
        <taxon>Fibrobacteria</taxon>
        <taxon>Fibrobacterales</taxon>
        <taxon>Fibrobacteraceae</taxon>
        <taxon>Fibrobacter</taxon>
    </lineage>
</organism>
<dbReference type="EMBL" id="FUWU01000006">
    <property type="protein sequence ID" value="SJZ43436.1"/>
    <property type="molecule type" value="Genomic_DNA"/>
</dbReference>
<dbReference type="RefSeq" id="WP_198950991.1">
    <property type="nucleotide sequence ID" value="NZ_FUWU01000006.1"/>
</dbReference>
<reference evidence="1 2" key="1">
    <citation type="submission" date="2017-02" db="EMBL/GenBank/DDBJ databases">
        <authorList>
            <person name="Peterson S.W."/>
        </authorList>
    </citation>
    <scope>NUCLEOTIDE SEQUENCE [LARGE SCALE GENOMIC DNA]</scope>
    <source>
        <strain evidence="1 2">ATCC 43854</strain>
    </source>
</reference>
<dbReference type="SUPFAM" id="SSF46785">
    <property type="entry name" value="Winged helix' DNA-binding domain"/>
    <property type="match status" value="1"/>
</dbReference>
<evidence type="ECO:0000313" key="1">
    <source>
        <dbReference type="EMBL" id="SJZ43436.1"/>
    </source>
</evidence>